<evidence type="ECO:0000256" key="1">
    <source>
        <dbReference type="SAM" id="MobiDB-lite"/>
    </source>
</evidence>
<feature type="chain" id="PRO_5032646551" evidence="2">
    <location>
        <begin position="20"/>
        <end position="236"/>
    </location>
</feature>
<dbReference type="AlphaFoldDB" id="A0A836I4N8"/>
<comment type="caution">
    <text evidence="3">The sequence shown here is derived from an EMBL/GenBank/DDBJ whole genome shotgun (WGS) entry which is preliminary data.</text>
</comment>
<accession>A0A836I4N8</accession>
<dbReference type="Proteomes" id="UP000674318">
    <property type="component" value="Unassembled WGS sequence"/>
</dbReference>
<dbReference type="GeneID" id="94290697"/>
<keyword evidence="2" id="KW-0732">Signal</keyword>
<evidence type="ECO:0000256" key="2">
    <source>
        <dbReference type="SAM" id="SignalP"/>
    </source>
</evidence>
<gene>
    <name evidence="3" type="ORF">JKF63_04639</name>
</gene>
<feature type="compositionally biased region" description="Basic and acidic residues" evidence="1">
    <location>
        <begin position="179"/>
        <end position="197"/>
    </location>
</feature>
<keyword evidence="4" id="KW-1185">Reference proteome</keyword>
<evidence type="ECO:0000313" key="4">
    <source>
        <dbReference type="Proteomes" id="UP000674318"/>
    </source>
</evidence>
<dbReference type="KEGG" id="phet:94290697"/>
<sequence>MRATRHWCYAGMLNGLCAGTLVRLQSFVPLHGPNESVLELRRKLQLQLHQKMPRMQTVETENRLISQLSRSPLAEEREEALEMGEAMWAELHDAGSSIPFGSRTAMKITLCSSLRRCALLSKNHKLAETWTVRFAERAAFLSPADFQEQAPRVSEVPGWREARAQVRPGTGIDADDLEVDAREEADAAAKKGDGDKGSRKKASSPFERFRQEKMLEHPTVELAFRRRAGPGPRYTG</sequence>
<feature type="signal peptide" evidence="2">
    <location>
        <begin position="1"/>
        <end position="19"/>
    </location>
</feature>
<dbReference type="RefSeq" id="XP_067756641.1">
    <property type="nucleotide sequence ID" value="XM_067900620.1"/>
</dbReference>
<evidence type="ECO:0000313" key="3">
    <source>
        <dbReference type="EMBL" id="KAG5502869.1"/>
    </source>
</evidence>
<protein>
    <submittedName>
        <fullName evidence="3">Uncharacterized protein</fullName>
    </submittedName>
</protein>
<feature type="compositionally biased region" description="Basic and acidic residues" evidence="1">
    <location>
        <begin position="207"/>
        <end position="219"/>
    </location>
</feature>
<name>A0A836I4N8_9TRYP</name>
<dbReference type="OrthoDB" id="246914at2759"/>
<proteinExistence type="predicted"/>
<organism evidence="3 4">
    <name type="scientific">Porcisia hertigi</name>
    <dbReference type="NCBI Taxonomy" id="2761500"/>
    <lineage>
        <taxon>Eukaryota</taxon>
        <taxon>Discoba</taxon>
        <taxon>Euglenozoa</taxon>
        <taxon>Kinetoplastea</taxon>
        <taxon>Metakinetoplastina</taxon>
        <taxon>Trypanosomatida</taxon>
        <taxon>Trypanosomatidae</taxon>
        <taxon>Leishmaniinae</taxon>
        <taxon>Porcisia</taxon>
    </lineage>
</organism>
<reference evidence="3 4" key="1">
    <citation type="submission" date="2021-02" db="EMBL/GenBank/DDBJ databases">
        <title>Porcisia hertigi Genome sequencing and assembly.</title>
        <authorList>
            <person name="Almutairi H."/>
            <person name="Gatherer D."/>
        </authorList>
    </citation>
    <scope>NUCLEOTIDE SEQUENCE [LARGE SCALE GENOMIC DNA]</scope>
    <source>
        <strain evidence="3 4">C119</strain>
    </source>
</reference>
<feature type="region of interest" description="Disordered" evidence="1">
    <location>
        <begin position="162"/>
        <end position="236"/>
    </location>
</feature>
<dbReference type="EMBL" id="JAFJZO010000025">
    <property type="protein sequence ID" value="KAG5502869.1"/>
    <property type="molecule type" value="Genomic_DNA"/>
</dbReference>